<keyword evidence="1" id="KW-0812">Transmembrane</keyword>
<organism evidence="2">
    <name type="scientific">uncultured bacterium</name>
    <name type="common">gcode 4</name>
    <dbReference type="NCBI Taxonomy" id="1234023"/>
    <lineage>
        <taxon>Bacteria</taxon>
        <taxon>environmental samples</taxon>
    </lineage>
</organism>
<name>K1XIN5_9BACT</name>
<proteinExistence type="predicted"/>
<protein>
    <submittedName>
        <fullName evidence="2">Uncharacterized protein</fullName>
    </submittedName>
</protein>
<reference evidence="2" key="1">
    <citation type="journal article" date="2012" name="Science">
        <title>Fermentation, hydrogen, and sulfur metabolism in multiple uncultivated bacterial phyla.</title>
        <authorList>
            <person name="Wrighton K.C."/>
            <person name="Thomas B.C."/>
            <person name="Sharon I."/>
            <person name="Miller C.S."/>
            <person name="Castelle C.J."/>
            <person name="VerBerkmoes N.C."/>
            <person name="Wilkins M.J."/>
            <person name="Hettich R.L."/>
            <person name="Lipton M.S."/>
            <person name="Williams K.H."/>
            <person name="Long P.E."/>
            <person name="Banfield J.F."/>
        </authorList>
    </citation>
    <scope>NUCLEOTIDE SEQUENCE [LARGE SCALE GENOMIC DNA]</scope>
</reference>
<comment type="caution">
    <text evidence="2">The sequence shown here is derived from an EMBL/GenBank/DDBJ whole genome shotgun (WGS) entry which is preliminary data.</text>
</comment>
<feature type="transmembrane region" description="Helical" evidence="1">
    <location>
        <begin position="21"/>
        <end position="42"/>
    </location>
</feature>
<keyword evidence="1" id="KW-0472">Membrane</keyword>
<accession>K1XIN5</accession>
<dbReference type="AlphaFoldDB" id="K1XIN5"/>
<evidence type="ECO:0000256" key="1">
    <source>
        <dbReference type="SAM" id="Phobius"/>
    </source>
</evidence>
<sequence>MEKTKKTIVSHVKKHEKKYIFGTWTIAWIGIFIVGVLLWSLISWKWSYTANEELDMYKSLDVFSRINDIAHLEIEEAEEEWNPFTEEGKQKFNALDLEFYNAANITEKFRIAKKIVDFLIEQEQYRPDVGTGDTDEERDEEFIELLNEFNQIQ</sequence>
<evidence type="ECO:0000313" key="2">
    <source>
        <dbReference type="EMBL" id="EKD25042.1"/>
    </source>
</evidence>
<dbReference type="EMBL" id="AMFJ01036136">
    <property type="protein sequence ID" value="EKD25042.1"/>
    <property type="molecule type" value="Genomic_DNA"/>
</dbReference>
<keyword evidence="1" id="KW-1133">Transmembrane helix</keyword>
<gene>
    <name evidence="2" type="ORF">ACD_80C00129G0007</name>
</gene>